<feature type="compositionally biased region" description="Polar residues" evidence="1">
    <location>
        <begin position="92"/>
        <end position="101"/>
    </location>
</feature>
<keyword evidence="3" id="KW-1185">Reference proteome</keyword>
<dbReference type="AlphaFoldDB" id="A0A1Y1HXC6"/>
<evidence type="ECO:0000313" key="3">
    <source>
        <dbReference type="Proteomes" id="UP000054558"/>
    </source>
</evidence>
<dbReference type="Proteomes" id="UP000054558">
    <property type="component" value="Unassembled WGS sequence"/>
</dbReference>
<reference evidence="2 3" key="1">
    <citation type="journal article" date="2014" name="Nat. Commun.">
        <title>Klebsormidium flaccidum genome reveals primary factors for plant terrestrial adaptation.</title>
        <authorList>
            <person name="Hori K."/>
            <person name="Maruyama F."/>
            <person name="Fujisawa T."/>
            <person name="Togashi T."/>
            <person name="Yamamoto N."/>
            <person name="Seo M."/>
            <person name="Sato S."/>
            <person name="Yamada T."/>
            <person name="Mori H."/>
            <person name="Tajima N."/>
            <person name="Moriyama T."/>
            <person name="Ikeuchi M."/>
            <person name="Watanabe M."/>
            <person name="Wada H."/>
            <person name="Kobayashi K."/>
            <person name="Saito M."/>
            <person name="Masuda T."/>
            <person name="Sasaki-Sekimoto Y."/>
            <person name="Mashiguchi K."/>
            <person name="Awai K."/>
            <person name="Shimojima M."/>
            <person name="Masuda S."/>
            <person name="Iwai M."/>
            <person name="Nobusawa T."/>
            <person name="Narise T."/>
            <person name="Kondo S."/>
            <person name="Saito H."/>
            <person name="Sato R."/>
            <person name="Murakawa M."/>
            <person name="Ihara Y."/>
            <person name="Oshima-Yamada Y."/>
            <person name="Ohtaka K."/>
            <person name="Satoh M."/>
            <person name="Sonobe K."/>
            <person name="Ishii M."/>
            <person name="Ohtani R."/>
            <person name="Kanamori-Sato M."/>
            <person name="Honoki R."/>
            <person name="Miyazaki D."/>
            <person name="Mochizuki H."/>
            <person name="Umetsu J."/>
            <person name="Higashi K."/>
            <person name="Shibata D."/>
            <person name="Kamiya Y."/>
            <person name="Sato N."/>
            <person name="Nakamura Y."/>
            <person name="Tabata S."/>
            <person name="Ida S."/>
            <person name="Kurokawa K."/>
            <person name="Ohta H."/>
        </authorList>
    </citation>
    <scope>NUCLEOTIDE SEQUENCE [LARGE SCALE GENOMIC DNA]</scope>
    <source>
        <strain evidence="2 3">NIES-2285</strain>
    </source>
</reference>
<feature type="compositionally biased region" description="Basic and acidic residues" evidence="1">
    <location>
        <begin position="68"/>
        <end position="83"/>
    </location>
</feature>
<accession>A0A1Y1HXC6</accession>
<protein>
    <submittedName>
        <fullName evidence="2">Uncharacterized protein</fullName>
    </submittedName>
</protein>
<name>A0A1Y1HXC6_KLENI</name>
<proteinExistence type="predicted"/>
<feature type="region of interest" description="Disordered" evidence="1">
    <location>
        <begin position="50"/>
        <end position="142"/>
    </location>
</feature>
<organism evidence="2 3">
    <name type="scientific">Klebsormidium nitens</name>
    <name type="common">Green alga</name>
    <name type="synonym">Ulothrix nitens</name>
    <dbReference type="NCBI Taxonomy" id="105231"/>
    <lineage>
        <taxon>Eukaryota</taxon>
        <taxon>Viridiplantae</taxon>
        <taxon>Streptophyta</taxon>
        <taxon>Klebsormidiophyceae</taxon>
        <taxon>Klebsormidiales</taxon>
        <taxon>Klebsormidiaceae</taxon>
        <taxon>Klebsormidium</taxon>
    </lineage>
</organism>
<gene>
    <name evidence="2" type="ORF">KFL_001240340</name>
</gene>
<feature type="region of interest" description="Disordered" evidence="1">
    <location>
        <begin position="1"/>
        <end position="28"/>
    </location>
</feature>
<feature type="compositionally biased region" description="Basic and acidic residues" evidence="1">
    <location>
        <begin position="116"/>
        <end position="142"/>
    </location>
</feature>
<evidence type="ECO:0000256" key="1">
    <source>
        <dbReference type="SAM" id="MobiDB-lite"/>
    </source>
</evidence>
<evidence type="ECO:0000313" key="2">
    <source>
        <dbReference type="EMBL" id="GAQ82803.1"/>
    </source>
</evidence>
<dbReference type="EMBL" id="DF237073">
    <property type="protein sequence ID" value="GAQ82803.1"/>
    <property type="molecule type" value="Genomic_DNA"/>
</dbReference>
<sequence length="142" mass="15520">MGNKQSNFRCDPLSEVVDPHPPERGPERYYASPIFTAIARSFSDQSAALAAGGSNLPTRHPPVPATEKVFREDPGEAPGERARFLPGLSDNPGEQDSSAAASNIVGGAGDRLLFPTDKHIQEHEEPRKRSKYSAKERREPDK</sequence>
<feature type="compositionally biased region" description="Basic and acidic residues" evidence="1">
    <location>
        <begin position="17"/>
        <end position="27"/>
    </location>
</feature>